<feature type="compositionally biased region" description="Basic and acidic residues" evidence="2">
    <location>
        <begin position="1477"/>
        <end position="1490"/>
    </location>
</feature>
<feature type="compositionally biased region" description="Polar residues" evidence="2">
    <location>
        <begin position="683"/>
        <end position="694"/>
    </location>
</feature>
<feature type="compositionally biased region" description="Basic residues" evidence="2">
    <location>
        <begin position="1365"/>
        <end position="1374"/>
    </location>
</feature>
<feature type="compositionally biased region" description="Low complexity" evidence="2">
    <location>
        <begin position="132"/>
        <end position="147"/>
    </location>
</feature>
<dbReference type="EMBL" id="JBAMMX010000016">
    <property type="protein sequence ID" value="KAK6924821.1"/>
    <property type="molecule type" value="Genomic_DNA"/>
</dbReference>
<dbReference type="CDD" id="cd22249">
    <property type="entry name" value="UDM1_RNF168_RNF169-like"/>
    <property type="match status" value="1"/>
</dbReference>
<dbReference type="PANTHER" id="PTHR34805:SF1">
    <property type="entry name" value="PROTEIN MODIFIER OF SNC1 1"/>
    <property type="match status" value="1"/>
</dbReference>
<feature type="compositionally biased region" description="Polar residues" evidence="2">
    <location>
        <begin position="1427"/>
        <end position="1443"/>
    </location>
</feature>
<evidence type="ECO:0000259" key="3">
    <source>
        <dbReference type="Pfam" id="PF07001"/>
    </source>
</evidence>
<feature type="compositionally biased region" description="Basic and acidic residues" evidence="2">
    <location>
        <begin position="1501"/>
        <end position="1513"/>
    </location>
</feature>
<feature type="compositionally biased region" description="Basic and acidic residues" evidence="2">
    <location>
        <begin position="492"/>
        <end position="504"/>
    </location>
</feature>
<dbReference type="GO" id="GO:0040029">
    <property type="term" value="P:epigenetic regulation of gene expression"/>
    <property type="evidence" value="ECO:0007669"/>
    <property type="project" value="TreeGrafter"/>
</dbReference>
<reference evidence="4 5" key="1">
    <citation type="submission" date="2023-12" db="EMBL/GenBank/DDBJ databases">
        <title>A high-quality genome assembly for Dillenia turbinata (Dilleniales).</title>
        <authorList>
            <person name="Chanderbali A."/>
        </authorList>
    </citation>
    <scope>NUCLEOTIDE SEQUENCE [LARGE SCALE GENOMIC DNA]</scope>
    <source>
        <strain evidence="4">LSX21</strain>
        <tissue evidence="4">Leaf</tissue>
    </source>
</reference>
<feature type="compositionally biased region" description="Polar residues" evidence="2">
    <location>
        <begin position="1401"/>
        <end position="1413"/>
    </location>
</feature>
<feature type="compositionally biased region" description="Polar residues" evidence="2">
    <location>
        <begin position="938"/>
        <end position="955"/>
    </location>
</feature>
<dbReference type="PANTHER" id="PTHR34805">
    <property type="entry name" value="PROTEIN MODIFIER OF SNC1 1"/>
    <property type="match status" value="1"/>
</dbReference>
<feature type="compositionally biased region" description="Basic and acidic residues" evidence="2">
    <location>
        <begin position="1458"/>
        <end position="1467"/>
    </location>
</feature>
<feature type="compositionally biased region" description="Polar residues" evidence="2">
    <location>
        <begin position="1340"/>
        <end position="1352"/>
    </location>
</feature>
<feature type="region of interest" description="Disordered" evidence="2">
    <location>
        <begin position="445"/>
        <end position="476"/>
    </location>
</feature>
<feature type="compositionally biased region" description="Basic and acidic residues" evidence="2">
    <location>
        <begin position="532"/>
        <end position="556"/>
    </location>
</feature>
<dbReference type="Pfam" id="PF07001">
    <property type="entry name" value="BAT2_N"/>
    <property type="match status" value="1"/>
</dbReference>
<evidence type="ECO:0000256" key="2">
    <source>
        <dbReference type="SAM" id="MobiDB-lite"/>
    </source>
</evidence>
<proteinExistence type="predicted"/>
<gene>
    <name evidence="4" type="ORF">RJ641_009147</name>
</gene>
<feature type="compositionally biased region" description="Basic and acidic residues" evidence="2">
    <location>
        <begin position="1382"/>
        <end position="1395"/>
    </location>
</feature>
<feature type="compositionally biased region" description="Basic and acidic residues" evidence="2">
    <location>
        <begin position="728"/>
        <end position="747"/>
    </location>
</feature>
<evidence type="ECO:0000313" key="5">
    <source>
        <dbReference type="Proteomes" id="UP001370490"/>
    </source>
</evidence>
<feature type="compositionally biased region" description="Basic residues" evidence="2">
    <location>
        <begin position="1044"/>
        <end position="1057"/>
    </location>
</feature>
<comment type="caution">
    <text evidence="4">The sequence shown here is derived from an EMBL/GenBank/DDBJ whole genome shotgun (WGS) entry which is preliminary data.</text>
</comment>
<feature type="compositionally biased region" description="Basic and acidic residues" evidence="2">
    <location>
        <begin position="1417"/>
        <end position="1426"/>
    </location>
</feature>
<feature type="compositionally biased region" description="Basic and acidic residues" evidence="2">
    <location>
        <begin position="1611"/>
        <end position="1631"/>
    </location>
</feature>
<organism evidence="4 5">
    <name type="scientific">Dillenia turbinata</name>
    <dbReference type="NCBI Taxonomy" id="194707"/>
    <lineage>
        <taxon>Eukaryota</taxon>
        <taxon>Viridiplantae</taxon>
        <taxon>Streptophyta</taxon>
        <taxon>Embryophyta</taxon>
        <taxon>Tracheophyta</taxon>
        <taxon>Spermatophyta</taxon>
        <taxon>Magnoliopsida</taxon>
        <taxon>eudicotyledons</taxon>
        <taxon>Gunneridae</taxon>
        <taxon>Pentapetalae</taxon>
        <taxon>Dilleniales</taxon>
        <taxon>Dilleniaceae</taxon>
        <taxon>Dillenia</taxon>
    </lineage>
</organism>
<feature type="compositionally biased region" description="Low complexity" evidence="2">
    <location>
        <begin position="1106"/>
        <end position="1121"/>
    </location>
</feature>
<feature type="compositionally biased region" description="Basic and acidic residues" evidence="2">
    <location>
        <begin position="813"/>
        <end position="849"/>
    </location>
</feature>
<feature type="compositionally biased region" description="Polar residues" evidence="2">
    <location>
        <begin position="605"/>
        <end position="626"/>
    </location>
</feature>
<sequence length="1659" mass="180290">FTRVILYNPKNGELTEHKLCCDEVDAIRWASARRGGMTVLGKVAVPKPINLPSQRLENHGLDPNVEIVPKGTLSWGSKSSATNAWGSSTLSPTDGGSGSPSRLSGRPSSGSGTRPSTAGSERTQETASCAWGSNSRPSSTSGPLSSNQASIMSLRPSSAEPRPGSSHLSRFAEPLAENSMAWGSGGGAEKLGVSKNKNDEFSLSSGDFPTLGSEKDNSGKNTESQGFIIHVSLGRPYSSGGVARVKERAGTSPADDVSGNTNVASATDNWRRDGSAYTEDAGRPSREKWHGDFPQYPNAGMPPQHFDPWHSAPINNPPGGVWYRGPPGGPYGAPVGPGGFPMEPFHYFRPPMQAAAIPSSQPVPPSGTGPRGPHPKGGDMYRPHMPDAYIRPGMPMRPGFYPGPMAYEGYYGPPMGYCNPNDRDMPFMPLATGPAVFNRFPCPNPHDPGAPTARPGAFGTTGKGLGPEQMESGPLLDSGASYKVLLKQQHASSDRKDEKWERPESMNPTYPEKMHQLKAPYHDSDWVVDHRKDEEIGSRRTSMRDADHRKDEEMGSRRTSMREGAPAETFVNQGGSSVSNRTKLSEGMGNAKPVDVGLEKKSKDTSSGFPEGLQQSQVTSKDSSLIQKIEGLNAKVRASDVRNDTSSVSSREAEKNRSQADPKESQFSDEFATGATRYEGSDPSGTVIPSTHNEGVSFGDKSIESTTGSAVNITKYCICRRASHGVQDRSEQRGKGKFNPHENDGWHKGSPAGDCESEAASAIKFHASPSTHVHDHNPSSEYIEQPSSALKGRDEGDSATLMFDNDGQAQRAKMRELAKQRARQLQKEEEERTREQKARALAKLEELNRRAQASEGSSQKVENDLPSGIKQHKQEESHSHAKHTVPGRQHGEQISATASSSDVVVHVESSTSGAGGSINLPEGKPLDAPGNDFEEPNVIQSQSAPLQQDTNNANFSEHRSVPQARESSVTKQRQVSYKQKHSVSVEKKSTEKSVSTTSVEERKTLGDGVVTSITFGDIASHEILLSTEFKLNGNPDIVAEPTVHQRRKSTSSGKNKHKVEEVTAGVNLPLEVQKETNNGKDSVESAKPKVSEALLDQTSVQTQNNSEDTSQSLEQQSSSASEEVHGRGNNQWKSQHSRRVQRSVQPNRPLEKFHGGDNVVWAPVRSQNKNEAHDEANSKADVETTNPPRIDHVMPSSQKNKRAEMERYVPKPVAKELAQQVSSQQHSSSVTQTVSDGNTGQAEPLSTEKSRPFNSGVGKVGSTLEQRNGDGKQYKHGKVHGSWRQRASTELARVQGLADGPSFGSNPGSDKKSFDHYQHNTEVNPVQGHSKHSDEWNISDGWNDTDNSTSTVAAALPVVKDHGHSGRGKRHVYKGNKGSGHHYHDLEHKNLKNEDVVPDLSDNQSPALETSQAGRVEGFKENRTVERSTSQWQPKSQAYSGHNQRGVRPNGGQYVDVEAAKGLKKDSIPQSGVHHPSNHDREMNESHDQSMDSAKVADAPVARHRESKRERKVTAFKGRPHSPNQGPASLVEPVIATADTQNEQLSASSGFRKNGNQNGRFGRGYESQRGDCSPPGQDDKHRNLPANRERHRSSLHYEYHPVGPHNNTKSADFEGQRDSAHNSGARFRDRGPSYSRRGGGNFYGRQNNTARADTGYDGE</sequence>
<feature type="region of interest" description="Disordered" evidence="2">
    <location>
        <begin position="1040"/>
        <end position="1659"/>
    </location>
</feature>
<feature type="compositionally biased region" description="Basic and acidic residues" evidence="2">
    <location>
        <begin position="1309"/>
        <end position="1319"/>
    </location>
</feature>
<feature type="compositionally biased region" description="Polar residues" evidence="2">
    <location>
        <begin position="570"/>
        <end position="582"/>
    </location>
</feature>
<evidence type="ECO:0000313" key="4">
    <source>
        <dbReference type="EMBL" id="KAK6924821.1"/>
    </source>
</evidence>
<evidence type="ECO:0000256" key="1">
    <source>
        <dbReference type="ARBA" id="ARBA00022553"/>
    </source>
</evidence>
<feature type="region of interest" description="Disordered" evidence="2">
    <location>
        <begin position="488"/>
        <end position="515"/>
    </location>
</feature>
<feature type="compositionally biased region" description="Basic residues" evidence="2">
    <location>
        <begin position="1274"/>
        <end position="1283"/>
    </location>
</feature>
<feature type="region of interest" description="Disordered" evidence="2">
    <location>
        <begin position="728"/>
        <end position="1002"/>
    </location>
</feature>
<feature type="compositionally biased region" description="Polar residues" evidence="2">
    <location>
        <begin position="965"/>
        <end position="977"/>
    </location>
</feature>
<feature type="region of interest" description="Disordered" evidence="2">
    <location>
        <begin position="202"/>
        <end position="222"/>
    </location>
</feature>
<dbReference type="InterPro" id="IPR038808">
    <property type="entry name" value="MOS1-like"/>
</dbReference>
<feature type="compositionally biased region" description="Basic and acidic residues" evidence="2">
    <location>
        <begin position="1168"/>
        <end position="1182"/>
    </location>
</feature>
<name>A0AAN8V775_9MAGN</name>
<feature type="compositionally biased region" description="Low complexity" evidence="2">
    <location>
        <begin position="99"/>
        <end position="120"/>
    </location>
</feature>
<feature type="compositionally biased region" description="Basic and acidic residues" evidence="2">
    <location>
        <begin position="1072"/>
        <end position="1090"/>
    </location>
</feature>
<feature type="domain" description="BAT2 N-terminal" evidence="3">
    <location>
        <begin position="31"/>
        <end position="150"/>
    </location>
</feature>
<feature type="compositionally biased region" description="Basic and acidic residues" evidence="2">
    <location>
        <begin position="651"/>
        <end position="666"/>
    </location>
</feature>
<accession>A0AAN8V775</accession>
<protein>
    <submittedName>
        <fullName evidence="4">BAT2, N-terminal</fullName>
    </submittedName>
</protein>
<feature type="non-terminal residue" evidence="4">
    <location>
        <position position="1"/>
    </location>
</feature>
<feature type="compositionally biased region" description="Low complexity" evidence="2">
    <location>
        <begin position="899"/>
        <end position="912"/>
    </location>
</feature>
<dbReference type="InterPro" id="IPR009738">
    <property type="entry name" value="BAT2_N"/>
</dbReference>
<keyword evidence="5" id="KW-1185">Reference proteome</keyword>
<dbReference type="Proteomes" id="UP001370490">
    <property type="component" value="Unassembled WGS sequence"/>
</dbReference>
<feature type="compositionally biased region" description="Low complexity" evidence="2">
    <location>
        <begin position="1219"/>
        <end position="1235"/>
    </location>
</feature>
<feature type="compositionally biased region" description="Polar residues" evidence="2">
    <location>
        <begin position="1538"/>
        <end position="1559"/>
    </location>
</feature>
<keyword evidence="1" id="KW-0597">Phosphoprotein</keyword>
<feature type="region of interest" description="Disordered" evidence="2">
    <location>
        <begin position="76"/>
        <end position="168"/>
    </location>
</feature>
<feature type="region of interest" description="Disordered" evidence="2">
    <location>
        <begin position="532"/>
        <end position="701"/>
    </location>
</feature>
<feature type="compositionally biased region" description="Polar residues" evidence="2">
    <location>
        <begin position="76"/>
        <end position="94"/>
    </location>
</feature>
<feature type="region of interest" description="Disordered" evidence="2">
    <location>
        <begin position="357"/>
        <end position="379"/>
    </location>
</feature>
<feature type="compositionally biased region" description="Polar residues" evidence="2">
    <location>
        <begin position="1096"/>
        <end position="1105"/>
    </location>
</feature>
<feature type="compositionally biased region" description="Polar residues" evidence="2">
    <location>
        <begin position="779"/>
        <end position="788"/>
    </location>
</feature>